<dbReference type="InterPro" id="IPR050471">
    <property type="entry name" value="AB_hydrolase"/>
</dbReference>
<reference evidence="2" key="1">
    <citation type="journal article" date="2014" name="Int. J. Syst. Evol. Microbiol.">
        <title>Complete genome sequence of Corynebacterium casei LMG S-19264T (=DSM 44701T), isolated from a smear-ripened cheese.</title>
        <authorList>
            <consortium name="US DOE Joint Genome Institute (JGI-PGF)"/>
            <person name="Walter F."/>
            <person name="Albersmeier A."/>
            <person name="Kalinowski J."/>
            <person name="Ruckert C."/>
        </authorList>
    </citation>
    <scope>NUCLEOTIDE SEQUENCE</scope>
    <source>
        <strain evidence="2">CGMCC 4.7398</strain>
    </source>
</reference>
<dbReference type="AlphaFoldDB" id="A0A919G525"/>
<dbReference type="PROSITE" id="PS50043">
    <property type="entry name" value="HTH_LUXR_2"/>
    <property type="match status" value="1"/>
</dbReference>
<gene>
    <name evidence="2" type="ORF">GCM10017772_38170</name>
</gene>
<dbReference type="SUPFAM" id="SSF46894">
    <property type="entry name" value="C-terminal effector domain of the bipartite response regulators"/>
    <property type="match status" value="1"/>
</dbReference>
<dbReference type="Gene3D" id="1.10.10.10">
    <property type="entry name" value="Winged helix-like DNA-binding domain superfamily/Winged helix DNA-binding domain"/>
    <property type="match status" value="1"/>
</dbReference>
<sequence>MRSVEQRVRFTSVNGRRVAWATAGSGPAVVVGGWWCSHLELDWRNALFQRFADMFTDRFTLVRYDRPGTGLSDRDGLPITDLDDEVAVLAAVIDQVGERVSLFGASSGGCVAAAYAAAQPDRVDRLVLYGSYANGAEIADREARESILTIMAKHWGVGSRLLTDVFLPNATPEDREAFVRFQRASATPDIAVASLRAVYQFDVRDRLPAVRAPTLVLHRRQDRAIPFALGRDAASRIPGASFVALDGTDHLPWRGDAVALAHAAVGYLGDDAGPAVTRQVGVSAPDLSMREIEVLRLVAQGWSDHEIAQRLVLSEHTVHRHVANIRTKLSVTSRTAAVAHAARAGLI</sequence>
<organism evidence="2 3">
    <name type="scientific">Promicromonospora soli</name>
    <dbReference type="NCBI Taxonomy" id="2035533"/>
    <lineage>
        <taxon>Bacteria</taxon>
        <taxon>Bacillati</taxon>
        <taxon>Actinomycetota</taxon>
        <taxon>Actinomycetes</taxon>
        <taxon>Micrococcales</taxon>
        <taxon>Promicromonosporaceae</taxon>
        <taxon>Promicromonospora</taxon>
    </lineage>
</organism>
<evidence type="ECO:0000259" key="1">
    <source>
        <dbReference type="PROSITE" id="PS50043"/>
    </source>
</evidence>
<accession>A0A919G525</accession>
<dbReference type="GO" id="GO:0003677">
    <property type="term" value="F:DNA binding"/>
    <property type="evidence" value="ECO:0007669"/>
    <property type="project" value="InterPro"/>
</dbReference>
<name>A0A919G525_9MICO</name>
<dbReference type="CDD" id="cd06170">
    <property type="entry name" value="LuxR_C_like"/>
    <property type="match status" value="1"/>
</dbReference>
<keyword evidence="3" id="KW-1185">Reference proteome</keyword>
<dbReference type="PANTHER" id="PTHR43433:SF8">
    <property type="entry name" value="BIFUNCTIONAL LIPASE_ADENYLATE CYCLASE LIPJ"/>
    <property type="match status" value="1"/>
</dbReference>
<dbReference type="PANTHER" id="PTHR43433">
    <property type="entry name" value="HYDROLASE, ALPHA/BETA FOLD FAMILY PROTEIN"/>
    <property type="match status" value="1"/>
</dbReference>
<dbReference type="InterPro" id="IPR036388">
    <property type="entry name" value="WH-like_DNA-bd_sf"/>
</dbReference>
<dbReference type="PRINTS" id="PR00038">
    <property type="entry name" value="HTHLUXR"/>
</dbReference>
<dbReference type="Gene3D" id="3.40.50.1820">
    <property type="entry name" value="alpha/beta hydrolase"/>
    <property type="match status" value="1"/>
</dbReference>
<dbReference type="Pfam" id="PF12697">
    <property type="entry name" value="Abhydrolase_6"/>
    <property type="match status" value="1"/>
</dbReference>
<reference evidence="2" key="2">
    <citation type="submission" date="2020-09" db="EMBL/GenBank/DDBJ databases">
        <authorList>
            <person name="Sun Q."/>
            <person name="Zhou Y."/>
        </authorList>
    </citation>
    <scope>NUCLEOTIDE SEQUENCE</scope>
    <source>
        <strain evidence="2">CGMCC 4.7398</strain>
    </source>
</reference>
<evidence type="ECO:0000313" key="2">
    <source>
        <dbReference type="EMBL" id="GHH77355.1"/>
    </source>
</evidence>
<comment type="caution">
    <text evidence="2">The sequence shown here is derived from an EMBL/GenBank/DDBJ whole genome shotgun (WGS) entry which is preliminary data.</text>
</comment>
<dbReference type="InterPro" id="IPR000792">
    <property type="entry name" value="Tscrpt_reg_LuxR_C"/>
</dbReference>
<proteinExistence type="predicted"/>
<dbReference type="Pfam" id="PF00196">
    <property type="entry name" value="GerE"/>
    <property type="match status" value="1"/>
</dbReference>
<feature type="domain" description="HTH luxR-type" evidence="1">
    <location>
        <begin position="280"/>
        <end position="345"/>
    </location>
</feature>
<dbReference type="GO" id="GO:0003824">
    <property type="term" value="F:catalytic activity"/>
    <property type="evidence" value="ECO:0007669"/>
    <property type="project" value="UniProtKB-ARBA"/>
</dbReference>
<dbReference type="EMBL" id="BNAS01000006">
    <property type="protein sequence ID" value="GHH77355.1"/>
    <property type="molecule type" value="Genomic_DNA"/>
</dbReference>
<dbReference type="SMART" id="SM00421">
    <property type="entry name" value="HTH_LUXR"/>
    <property type="match status" value="1"/>
</dbReference>
<dbReference type="Proteomes" id="UP000627369">
    <property type="component" value="Unassembled WGS sequence"/>
</dbReference>
<dbReference type="PRINTS" id="PR00111">
    <property type="entry name" value="ABHYDROLASE"/>
</dbReference>
<evidence type="ECO:0000313" key="3">
    <source>
        <dbReference type="Proteomes" id="UP000627369"/>
    </source>
</evidence>
<dbReference type="RefSeq" id="WP_189670876.1">
    <property type="nucleotide sequence ID" value="NZ_BNAS01000006.1"/>
</dbReference>
<dbReference type="GO" id="GO:0006355">
    <property type="term" value="P:regulation of DNA-templated transcription"/>
    <property type="evidence" value="ECO:0007669"/>
    <property type="project" value="InterPro"/>
</dbReference>
<dbReference type="InterPro" id="IPR000073">
    <property type="entry name" value="AB_hydrolase_1"/>
</dbReference>
<protein>
    <submittedName>
        <fullName evidence="2">LuxR family transcriptional regulator</fullName>
    </submittedName>
</protein>
<dbReference type="InterPro" id="IPR016032">
    <property type="entry name" value="Sig_transdc_resp-reg_C-effctor"/>
</dbReference>
<dbReference type="InterPro" id="IPR029058">
    <property type="entry name" value="AB_hydrolase_fold"/>
</dbReference>
<dbReference type="SUPFAM" id="SSF53474">
    <property type="entry name" value="alpha/beta-Hydrolases"/>
    <property type="match status" value="1"/>
</dbReference>